<evidence type="ECO:0000313" key="2">
    <source>
        <dbReference type="EMBL" id="KAK3675549.1"/>
    </source>
</evidence>
<accession>A0AAE1C2F1</accession>
<feature type="compositionally biased region" description="Polar residues" evidence="1">
    <location>
        <begin position="67"/>
        <end position="91"/>
    </location>
</feature>
<feature type="region of interest" description="Disordered" evidence="1">
    <location>
        <begin position="1"/>
        <end position="254"/>
    </location>
</feature>
<feature type="compositionally biased region" description="Polar residues" evidence="1">
    <location>
        <begin position="166"/>
        <end position="191"/>
    </location>
</feature>
<keyword evidence="3" id="KW-1185">Reference proteome</keyword>
<feature type="compositionally biased region" description="Gly residues" evidence="1">
    <location>
        <begin position="135"/>
        <end position="147"/>
    </location>
</feature>
<name>A0AAE1C2F1_9PEZI</name>
<evidence type="ECO:0000256" key="1">
    <source>
        <dbReference type="SAM" id="MobiDB-lite"/>
    </source>
</evidence>
<dbReference type="EMBL" id="JAUTXT010000014">
    <property type="protein sequence ID" value="KAK3675549.1"/>
    <property type="molecule type" value="Genomic_DNA"/>
</dbReference>
<feature type="compositionally biased region" description="Basic and acidic residues" evidence="1">
    <location>
        <begin position="148"/>
        <end position="160"/>
    </location>
</feature>
<reference evidence="2" key="1">
    <citation type="submission" date="2023-07" db="EMBL/GenBank/DDBJ databases">
        <title>Black Yeasts Isolated from many extreme environments.</title>
        <authorList>
            <person name="Coleine C."/>
            <person name="Stajich J.E."/>
            <person name="Selbmann L."/>
        </authorList>
    </citation>
    <scope>NUCLEOTIDE SEQUENCE</scope>
    <source>
        <strain evidence="2">CCFEE 5485</strain>
    </source>
</reference>
<feature type="compositionally biased region" description="Polar residues" evidence="1">
    <location>
        <begin position="15"/>
        <end position="29"/>
    </location>
</feature>
<proteinExistence type="predicted"/>
<comment type="caution">
    <text evidence="2">The sequence shown here is derived from an EMBL/GenBank/DDBJ whole genome shotgun (WGS) entry which is preliminary data.</text>
</comment>
<sequence length="254" mass="25373">MSTQGAKDALMQGAQYVTGSGSKSTTNESHLGRDGSGFGAMSSGPIPGAGRQEGGSVAPIPGGHATSGLTSDGSEISTGATQTAPGSQYWQETEEVGIFETKDGRKTYAPDGHLTRTGAPSQYGAAEGKTAGESGLTGGHGQEGGEGLDMRSSRGQHDNSRGAIATDTTGSGASREQGDIDTSATQSNIGVPTSGDPGATDAAQRSEAGSGAGDKASNSNRSAHLENPDAIPFAGNKKVGEDHYGESKMQPKAV</sequence>
<gene>
    <name evidence="2" type="ORF">LTR78_004633</name>
</gene>
<dbReference type="Proteomes" id="UP001274830">
    <property type="component" value="Unassembled WGS sequence"/>
</dbReference>
<organism evidence="2 3">
    <name type="scientific">Recurvomyces mirabilis</name>
    <dbReference type="NCBI Taxonomy" id="574656"/>
    <lineage>
        <taxon>Eukaryota</taxon>
        <taxon>Fungi</taxon>
        <taxon>Dikarya</taxon>
        <taxon>Ascomycota</taxon>
        <taxon>Pezizomycotina</taxon>
        <taxon>Dothideomycetes</taxon>
        <taxon>Dothideomycetidae</taxon>
        <taxon>Mycosphaerellales</taxon>
        <taxon>Teratosphaeriaceae</taxon>
        <taxon>Recurvomyces</taxon>
    </lineage>
</organism>
<protein>
    <submittedName>
        <fullName evidence="2">Uncharacterized protein</fullName>
    </submittedName>
</protein>
<evidence type="ECO:0000313" key="3">
    <source>
        <dbReference type="Proteomes" id="UP001274830"/>
    </source>
</evidence>
<dbReference type="AlphaFoldDB" id="A0AAE1C2F1"/>